<dbReference type="EMBL" id="JAMSHJ010000001">
    <property type="protein sequence ID" value="KAI5445969.1"/>
    <property type="molecule type" value="Genomic_DNA"/>
</dbReference>
<dbReference type="InterPro" id="IPR026960">
    <property type="entry name" value="RVT-Znf"/>
</dbReference>
<reference evidence="2 3" key="1">
    <citation type="journal article" date="2022" name="Nat. Genet.">
        <title>Improved pea reference genome and pan-genome highlight genomic features and evolutionary characteristics.</title>
        <authorList>
            <person name="Yang T."/>
            <person name="Liu R."/>
            <person name="Luo Y."/>
            <person name="Hu S."/>
            <person name="Wang D."/>
            <person name="Wang C."/>
            <person name="Pandey M.K."/>
            <person name="Ge S."/>
            <person name="Xu Q."/>
            <person name="Li N."/>
            <person name="Li G."/>
            <person name="Huang Y."/>
            <person name="Saxena R.K."/>
            <person name="Ji Y."/>
            <person name="Li M."/>
            <person name="Yan X."/>
            <person name="He Y."/>
            <person name="Liu Y."/>
            <person name="Wang X."/>
            <person name="Xiang C."/>
            <person name="Varshney R.K."/>
            <person name="Ding H."/>
            <person name="Gao S."/>
            <person name="Zong X."/>
        </authorList>
    </citation>
    <scope>NUCLEOTIDE SEQUENCE [LARGE SCALE GENOMIC DNA]</scope>
    <source>
        <strain evidence="2 3">cv. Zhongwan 6</strain>
    </source>
</reference>
<keyword evidence="3" id="KW-1185">Reference proteome</keyword>
<comment type="caution">
    <text evidence="2">The sequence shown here is derived from an EMBL/GenBank/DDBJ whole genome shotgun (WGS) entry which is preliminary data.</text>
</comment>
<gene>
    <name evidence="2" type="ORF">KIW84_013985</name>
</gene>
<dbReference type="Gramene" id="Psat01G0398500-T1">
    <property type="protein sequence ID" value="KAI5445969.1"/>
    <property type="gene ID" value="KIW84_013985"/>
</dbReference>
<name>A0A9D5GYX5_PEA</name>
<evidence type="ECO:0000259" key="1">
    <source>
        <dbReference type="Pfam" id="PF13966"/>
    </source>
</evidence>
<dbReference type="AlphaFoldDB" id="A0A9D5GYX5"/>
<accession>A0A9D5GYX5</accession>
<dbReference type="Pfam" id="PF13966">
    <property type="entry name" value="zf-RVT"/>
    <property type="match status" value="1"/>
</dbReference>
<feature type="domain" description="Reverse transcriptase zinc-binding" evidence="1">
    <location>
        <begin position="114"/>
        <end position="196"/>
    </location>
</feature>
<evidence type="ECO:0000313" key="2">
    <source>
        <dbReference type="EMBL" id="KAI5445969.1"/>
    </source>
</evidence>
<evidence type="ECO:0000313" key="3">
    <source>
        <dbReference type="Proteomes" id="UP001058974"/>
    </source>
</evidence>
<sequence>MRTPTANEGLSFISLVTFNEAANLKLGNGNLIQFWTDSRCDNPLILETSKETLVSQGINLYSKVTDFIHDGNWSLPQSWNFPFLTTRMPTLLALKVQDVDVLIWPTSTFDSLTLKDAYHFKSYPTLNLQWAKEVWCTDIPSSKSILVWKLINKRLHTDDLLKARGCIITSVYDLYRSDEESIQHLFFDCAFAKNLWN</sequence>
<dbReference type="Proteomes" id="UP001058974">
    <property type="component" value="Chromosome 1"/>
</dbReference>
<protein>
    <recommendedName>
        <fullName evidence="1">Reverse transcriptase zinc-binding domain-containing protein</fullName>
    </recommendedName>
</protein>
<organism evidence="2 3">
    <name type="scientific">Pisum sativum</name>
    <name type="common">Garden pea</name>
    <name type="synonym">Lathyrus oleraceus</name>
    <dbReference type="NCBI Taxonomy" id="3888"/>
    <lineage>
        <taxon>Eukaryota</taxon>
        <taxon>Viridiplantae</taxon>
        <taxon>Streptophyta</taxon>
        <taxon>Embryophyta</taxon>
        <taxon>Tracheophyta</taxon>
        <taxon>Spermatophyta</taxon>
        <taxon>Magnoliopsida</taxon>
        <taxon>eudicotyledons</taxon>
        <taxon>Gunneridae</taxon>
        <taxon>Pentapetalae</taxon>
        <taxon>rosids</taxon>
        <taxon>fabids</taxon>
        <taxon>Fabales</taxon>
        <taxon>Fabaceae</taxon>
        <taxon>Papilionoideae</taxon>
        <taxon>50 kb inversion clade</taxon>
        <taxon>NPAAA clade</taxon>
        <taxon>Hologalegina</taxon>
        <taxon>IRL clade</taxon>
        <taxon>Fabeae</taxon>
        <taxon>Lathyrus</taxon>
    </lineage>
</organism>
<proteinExistence type="predicted"/>